<keyword evidence="2" id="KW-0677">Repeat</keyword>
<feature type="repeat" description="WD" evidence="3">
    <location>
        <begin position="72"/>
        <end position="113"/>
    </location>
</feature>
<keyword evidence="1 3" id="KW-0853">WD repeat</keyword>
<dbReference type="EMBL" id="KQ086506">
    <property type="protein sequence ID" value="KLO04544.1"/>
    <property type="molecule type" value="Genomic_DNA"/>
</dbReference>
<keyword evidence="5" id="KW-1185">Reference proteome</keyword>
<dbReference type="InterPro" id="IPR015943">
    <property type="entry name" value="WD40/YVTN_repeat-like_dom_sf"/>
</dbReference>
<evidence type="ECO:0000313" key="4">
    <source>
        <dbReference type="EMBL" id="KLO04544.1"/>
    </source>
</evidence>
<dbReference type="InterPro" id="IPR019775">
    <property type="entry name" value="WD40_repeat_CS"/>
</dbReference>
<dbReference type="AlphaFoldDB" id="A0A0H2QYS4"/>
<dbReference type="PROSITE" id="PS50294">
    <property type="entry name" value="WD_REPEATS_REGION"/>
    <property type="match status" value="3"/>
</dbReference>
<feature type="repeat" description="WD" evidence="3">
    <location>
        <begin position="1"/>
        <end position="16"/>
    </location>
</feature>
<dbReference type="PANTHER" id="PTHR19879:SF9">
    <property type="entry name" value="TRANSCRIPTION INITIATION FACTOR TFIID SUBUNIT 5"/>
    <property type="match status" value="1"/>
</dbReference>
<dbReference type="PROSITE" id="PS00678">
    <property type="entry name" value="WD_REPEATS_1"/>
    <property type="match status" value="1"/>
</dbReference>
<evidence type="ECO:0000256" key="3">
    <source>
        <dbReference type="PROSITE-ProRule" id="PRU00221"/>
    </source>
</evidence>
<accession>A0A0H2QYS4</accession>
<organism evidence="4 5">
    <name type="scientific">Schizopora paradoxa</name>
    <dbReference type="NCBI Taxonomy" id="27342"/>
    <lineage>
        <taxon>Eukaryota</taxon>
        <taxon>Fungi</taxon>
        <taxon>Dikarya</taxon>
        <taxon>Basidiomycota</taxon>
        <taxon>Agaricomycotina</taxon>
        <taxon>Agaricomycetes</taxon>
        <taxon>Hymenochaetales</taxon>
        <taxon>Schizoporaceae</taxon>
        <taxon>Schizopora</taxon>
    </lineage>
</organism>
<dbReference type="PANTHER" id="PTHR19879">
    <property type="entry name" value="TRANSCRIPTION INITIATION FACTOR TFIID"/>
    <property type="match status" value="1"/>
</dbReference>
<dbReference type="PRINTS" id="PR00320">
    <property type="entry name" value="GPROTEINBRPT"/>
</dbReference>
<dbReference type="PROSITE" id="PS50082">
    <property type="entry name" value="WD_REPEATS_2"/>
    <property type="match status" value="3"/>
</dbReference>
<dbReference type="InParanoid" id="A0A0H2QYS4"/>
<evidence type="ECO:0000256" key="1">
    <source>
        <dbReference type="ARBA" id="ARBA00022574"/>
    </source>
</evidence>
<dbReference type="Pfam" id="PF00400">
    <property type="entry name" value="WD40"/>
    <property type="match status" value="3"/>
</dbReference>
<proteinExistence type="predicted"/>
<dbReference type="Gene3D" id="2.130.10.10">
    <property type="entry name" value="YVTN repeat-like/Quinoprotein amine dehydrogenase"/>
    <property type="match status" value="2"/>
</dbReference>
<dbReference type="OrthoDB" id="2615105at2759"/>
<dbReference type="Proteomes" id="UP000053477">
    <property type="component" value="Unassembled WGS sequence"/>
</dbReference>
<gene>
    <name evidence="4" type="ORF">SCHPADRAFT_896952</name>
</gene>
<feature type="non-terminal residue" evidence="4">
    <location>
        <position position="1"/>
    </location>
</feature>
<dbReference type="InterPro" id="IPR020472">
    <property type="entry name" value="WD40_PAC1"/>
</dbReference>
<reference evidence="4 5" key="1">
    <citation type="submission" date="2015-04" db="EMBL/GenBank/DDBJ databases">
        <title>Complete genome sequence of Schizopora paradoxa KUC8140, a cosmopolitan wood degrader in East Asia.</title>
        <authorList>
            <consortium name="DOE Joint Genome Institute"/>
            <person name="Min B."/>
            <person name="Park H."/>
            <person name="Jang Y."/>
            <person name="Kim J.-J."/>
            <person name="Kim K.H."/>
            <person name="Pangilinan J."/>
            <person name="Lipzen A."/>
            <person name="Riley R."/>
            <person name="Grigoriev I.V."/>
            <person name="Spatafora J.W."/>
            <person name="Choi I.-G."/>
        </authorList>
    </citation>
    <scope>NUCLEOTIDE SEQUENCE [LARGE SCALE GENOMIC DNA]</scope>
    <source>
        <strain evidence="4 5">KUC8140</strain>
    </source>
</reference>
<dbReference type="InterPro" id="IPR001680">
    <property type="entry name" value="WD40_rpt"/>
</dbReference>
<evidence type="ECO:0000313" key="5">
    <source>
        <dbReference type="Proteomes" id="UP000053477"/>
    </source>
</evidence>
<dbReference type="InterPro" id="IPR036322">
    <property type="entry name" value="WD40_repeat_dom_sf"/>
</dbReference>
<dbReference type="SMART" id="SM00320">
    <property type="entry name" value="WD40"/>
    <property type="match status" value="2"/>
</dbReference>
<protein>
    <submittedName>
        <fullName evidence="4">Uncharacterized protein</fullName>
    </submittedName>
</protein>
<dbReference type="SUPFAM" id="SSF50978">
    <property type="entry name" value="WD40 repeat-like"/>
    <property type="match status" value="1"/>
</dbReference>
<feature type="repeat" description="WD" evidence="3">
    <location>
        <begin position="27"/>
        <end position="68"/>
    </location>
</feature>
<sequence length="249" mass="27975">GHYLASGSLDNTIRLWGVIDRFTQTSFINSRSPVYSISFSPKSEILASGHDDGSLHFWDLRAGELRQLCNPIHGHTNLVNSIAFSPDGLILASGSSDKSVKIWAMPTSSTSEANHVRDASTEMPQYVASNLDQRGNLVLSDDCFIDKEGWLWDSHGEDAKVLFWVLEENRGGFWFPRNTAVIHKNVTKIDFSNFVHGENWADYHSSQTREIALLSLPLGQRRTVEGLLRIAFRKGRSFKVKAKRKDPDT</sequence>
<dbReference type="STRING" id="27342.A0A0H2QYS4"/>
<name>A0A0H2QYS4_9AGAM</name>
<evidence type="ECO:0000256" key="2">
    <source>
        <dbReference type="ARBA" id="ARBA00022737"/>
    </source>
</evidence>